<dbReference type="InterPro" id="IPR017970">
    <property type="entry name" value="Homeobox_CS"/>
</dbReference>
<evidence type="ECO:0000256" key="9">
    <source>
        <dbReference type="SAM" id="MobiDB-lite"/>
    </source>
</evidence>
<dbReference type="EMBL" id="KX845326">
    <property type="protein sequence ID" value="ARO85851.1"/>
    <property type="molecule type" value="mRNA"/>
</dbReference>
<evidence type="ECO:0000256" key="5">
    <source>
        <dbReference type="ARBA" id="ARBA00023155"/>
    </source>
</evidence>
<feature type="region of interest" description="Disordered" evidence="9">
    <location>
        <begin position="176"/>
        <end position="262"/>
    </location>
</feature>
<evidence type="ECO:0000256" key="4">
    <source>
        <dbReference type="ARBA" id="ARBA00023125"/>
    </source>
</evidence>
<dbReference type="SMART" id="SM00389">
    <property type="entry name" value="HOX"/>
    <property type="match status" value="1"/>
</dbReference>
<feature type="domain" description="Homeobox" evidence="10">
    <location>
        <begin position="265"/>
        <end position="325"/>
    </location>
</feature>
<comment type="similarity">
    <text evidence="2">Belongs to the Abd-B homeobox family.</text>
</comment>
<dbReference type="PROSITE" id="PS50071">
    <property type="entry name" value="HOMEOBOX_2"/>
    <property type="match status" value="1"/>
</dbReference>
<dbReference type="AlphaFoldDB" id="A0A1X9PQ96"/>
<dbReference type="SUPFAM" id="SSF46689">
    <property type="entry name" value="Homeodomain-like"/>
    <property type="match status" value="1"/>
</dbReference>
<dbReference type="PANTHER" id="PTHR45874">
    <property type="entry name" value="HOMEOBOX PROTEIN ABDOMINAL-B"/>
    <property type="match status" value="1"/>
</dbReference>
<evidence type="ECO:0000259" key="10">
    <source>
        <dbReference type="PROSITE" id="PS50071"/>
    </source>
</evidence>
<dbReference type="PRINTS" id="PR00024">
    <property type="entry name" value="HOMEOBOX"/>
</dbReference>
<dbReference type="Gene3D" id="1.10.10.60">
    <property type="entry name" value="Homeodomain-like"/>
    <property type="match status" value="1"/>
</dbReference>
<name>A0A1X9PQ96_9BILA</name>
<dbReference type="InterPro" id="IPR046333">
    <property type="entry name" value="HXA10/ABDB-like"/>
</dbReference>
<organism evidence="11">
    <name type="scientific">Schizocardium californicum</name>
    <dbReference type="NCBI Taxonomy" id="1443244"/>
    <lineage>
        <taxon>Eukaryota</taxon>
        <taxon>Metazoa</taxon>
        <taxon>Hemichordata</taxon>
        <taxon>Enteropneusta</taxon>
        <taxon>Spengelidae</taxon>
        <taxon>Schizocardium</taxon>
    </lineage>
</organism>
<protein>
    <submittedName>
        <fullName evidence="11">Hox9/10</fullName>
    </submittedName>
</protein>
<evidence type="ECO:0000256" key="1">
    <source>
        <dbReference type="ARBA" id="ARBA00004123"/>
    </source>
</evidence>
<keyword evidence="3" id="KW-0217">Developmental protein</keyword>
<evidence type="ECO:0000256" key="2">
    <source>
        <dbReference type="ARBA" id="ARBA00006317"/>
    </source>
</evidence>
<sequence>MTTASAFCVNSLISSEETAGLLRSPTDPSQSIDSKCGLLIPKASDAMSTPQNMNMHAASGNVYSANGDQNTTYTTNAWYYPGTEQNYASMAVSGLHEDYDSTNPYGFSISSQKNYDSSLMSSNSNFYPFGTRQSYDRYHPNSYPTTNGSGLHHVDFHNNFKYNSLSQRQRYSGYSYDNSNSYATSPSPACRLTQNSKTPSNAATSPTSTGSGSHSPAKSEGSANSTSVTPTTINNSTPASTKTEGSAGSPADNVEAPTANWLTTASGRKKRCPYTKFQTLELEKEFLFNMYLTRERRVEISRLLNLTERQVKIWFQNRRMKLKKQNHRNTVQLIH</sequence>
<feature type="compositionally biased region" description="Low complexity" evidence="9">
    <location>
        <begin position="196"/>
        <end position="216"/>
    </location>
</feature>
<dbReference type="PANTHER" id="PTHR45874:SF4">
    <property type="entry name" value="HOMEOBOX PROTEIN ABDOMINAL-B"/>
    <property type="match status" value="1"/>
</dbReference>
<dbReference type="GO" id="GO:0000978">
    <property type="term" value="F:RNA polymerase II cis-regulatory region sequence-specific DNA binding"/>
    <property type="evidence" value="ECO:0007669"/>
    <property type="project" value="TreeGrafter"/>
</dbReference>
<dbReference type="Pfam" id="PF00046">
    <property type="entry name" value="Homeodomain"/>
    <property type="match status" value="1"/>
</dbReference>
<keyword evidence="6 7" id="KW-0539">Nucleus</keyword>
<keyword evidence="4 7" id="KW-0238">DNA-binding</keyword>
<dbReference type="GO" id="GO:0000981">
    <property type="term" value="F:DNA-binding transcription factor activity, RNA polymerase II-specific"/>
    <property type="evidence" value="ECO:0007669"/>
    <property type="project" value="InterPro"/>
</dbReference>
<feature type="compositionally biased region" description="Polar residues" evidence="9">
    <location>
        <begin position="221"/>
        <end position="246"/>
    </location>
</feature>
<dbReference type="InterPro" id="IPR009057">
    <property type="entry name" value="Homeodomain-like_sf"/>
</dbReference>
<comment type="subcellular location">
    <subcellularLocation>
        <location evidence="1 7 8">Nucleus</location>
    </subcellularLocation>
</comment>
<dbReference type="CDD" id="cd00086">
    <property type="entry name" value="homeodomain"/>
    <property type="match status" value="1"/>
</dbReference>
<dbReference type="FunFam" id="1.10.10.60:FF:000166">
    <property type="entry name" value="homeobox protein Hox-C11"/>
    <property type="match status" value="1"/>
</dbReference>
<evidence type="ECO:0000256" key="7">
    <source>
        <dbReference type="PROSITE-ProRule" id="PRU00108"/>
    </source>
</evidence>
<feature type="DNA-binding region" description="Homeobox" evidence="7">
    <location>
        <begin position="267"/>
        <end position="326"/>
    </location>
</feature>
<accession>A0A1X9PQ96</accession>
<dbReference type="InterPro" id="IPR001356">
    <property type="entry name" value="HD"/>
</dbReference>
<dbReference type="PROSITE" id="PS00027">
    <property type="entry name" value="HOMEOBOX_1"/>
    <property type="match status" value="1"/>
</dbReference>
<evidence type="ECO:0000256" key="3">
    <source>
        <dbReference type="ARBA" id="ARBA00022473"/>
    </source>
</evidence>
<proteinExistence type="evidence at transcript level"/>
<evidence type="ECO:0000256" key="6">
    <source>
        <dbReference type="ARBA" id="ARBA00023242"/>
    </source>
</evidence>
<dbReference type="GO" id="GO:0005634">
    <property type="term" value="C:nucleus"/>
    <property type="evidence" value="ECO:0007669"/>
    <property type="project" value="UniProtKB-SubCell"/>
</dbReference>
<feature type="compositionally biased region" description="Polar residues" evidence="9">
    <location>
        <begin position="183"/>
        <end position="195"/>
    </location>
</feature>
<dbReference type="InterPro" id="IPR020479">
    <property type="entry name" value="HD_metazoa"/>
</dbReference>
<reference evidence="11" key="1">
    <citation type="submission" date="2016-09" db="EMBL/GenBank/DDBJ databases">
        <authorList>
            <person name="Capua I."/>
            <person name="De Benedictis P."/>
            <person name="Joannis T."/>
            <person name="Lombin L.H."/>
            <person name="Cattoli G."/>
        </authorList>
    </citation>
    <scope>NUCLEOTIDE SEQUENCE</scope>
</reference>
<evidence type="ECO:0000256" key="8">
    <source>
        <dbReference type="RuleBase" id="RU000682"/>
    </source>
</evidence>
<keyword evidence="5 7" id="KW-0371">Homeobox</keyword>
<evidence type="ECO:0000313" key="11">
    <source>
        <dbReference type="EMBL" id="ARO85851.1"/>
    </source>
</evidence>